<accession>A0A0F9DMI1</accession>
<dbReference type="EMBL" id="LAZR01040962">
    <property type="protein sequence ID" value="KKL13183.1"/>
    <property type="molecule type" value="Genomic_DNA"/>
</dbReference>
<reference evidence="1" key="1">
    <citation type="journal article" date="2015" name="Nature">
        <title>Complex archaea that bridge the gap between prokaryotes and eukaryotes.</title>
        <authorList>
            <person name="Spang A."/>
            <person name="Saw J.H."/>
            <person name="Jorgensen S.L."/>
            <person name="Zaremba-Niedzwiedzka K."/>
            <person name="Martijn J."/>
            <person name="Lind A.E."/>
            <person name="van Eijk R."/>
            <person name="Schleper C."/>
            <person name="Guy L."/>
            <person name="Ettema T.J."/>
        </authorList>
    </citation>
    <scope>NUCLEOTIDE SEQUENCE</scope>
</reference>
<name>A0A0F9DMI1_9ZZZZ</name>
<protein>
    <submittedName>
        <fullName evidence="1">Uncharacterized protein</fullName>
    </submittedName>
</protein>
<gene>
    <name evidence="1" type="ORF">LCGC14_2528310</name>
</gene>
<dbReference type="AlphaFoldDB" id="A0A0F9DMI1"/>
<comment type="caution">
    <text evidence="1">The sequence shown here is derived from an EMBL/GenBank/DDBJ whole genome shotgun (WGS) entry which is preliminary data.</text>
</comment>
<dbReference type="Gene3D" id="3.10.150.10">
    <property type="entry name" value="DNA Polymerase III, subunit A, domain 2"/>
    <property type="match status" value="1"/>
</dbReference>
<dbReference type="Gene3D" id="3.70.10.10">
    <property type="match status" value="1"/>
</dbReference>
<evidence type="ECO:0000313" key="1">
    <source>
        <dbReference type="EMBL" id="KKL13183.1"/>
    </source>
</evidence>
<sequence>MKVKKERAQLVTALGDIKPAIPRKGDDDMIRKVIFTGHDIAGYGEDMIMVVPYETDFATVAPSEEIAQMLQRVTATQFTLSFNAQNQIVMEAVKEADPEKNTRKTTMKTVLKTNPDSHLIEELTTGLLAEIATAEWYELSEDDCFGEAIKRCMYSASKDGTQPELACVHIAGAIVASSDDYRVSRYVLPYEFAGDVLIKAETCIQMSRFVFTRYAITNTWVLFLTADNKLLASRLLFLEYGDLDQFLDFTGTDYPLPDKLAEHVEHVALMSAGDHDIEKEITVTLEAAKVTLKAEREVGFAEIEIEADLAITDPVSFTVNPTFFAAMLTGTDDVVNIGADKAVFEIGDYFKHLVSLTVV</sequence>
<organism evidence="1">
    <name type="scientific">marine sediment metagenome</name>
    <dbReference type="NCBI Taxonomy" id="412755"/>
    <lineage>
        <taxon>unclassified sequences</taxon>
        <taxon>metagenomes</taxon>
        <taxon>ecological metagenomes</taxon>
    </lineage>
</organism>
<proteinExistence type="predicted"/>